<dbReference type="PANTHER" id="PTHR24361">
    <property type="entry name" value="MITOGEN-ACTIVATED KINASE KINASE KINASE"/>
    <property type="match status" value="1"/>
</dbReference>
<dbReference type="GO" id="GO:0004674">
    <property type="term" value="F:protein serine/threonine kinase activity"/>
    <property type="evidence" value="ECO:0007669"/>
    <property type="project" value="UniProtKB-EC"/>
</dbReference>
<dbReference type="EMBL" id="CVMV01000045">
    <property type="protein sequence ID" value="CRG95989.1"/>
    <property type="molecule type" value="Genomic_DNA"/>
</dbReference>
<dbReference type="PROSITE" id="PS00108">
    <property type="entry name" value="PROTEIN_KINASE_ST"/>
    <property type="match status" value="1"/>
</dbReference>
<evidence type="ECO:0000313" key="3">
    <source>
        <dbReference type="Proteomes" id="UP000220797"/>
    </source>
</evidence>
<protein>
    <submittedName>
        <fullName evidence="2">NIMA related kinase 3, putative</fullName>
        <ecNumber evidence="2">2.7.11.1</ecNumber>
    </submittedName>
</protein>
<dbReference type="AlphaFoldDB" id="A0A1J1GXH2"/>
<organism evidence="2 3">
    <name type="scientific">Plasmodium gallinaceum</name>
    <dbReference type="NCBI Taxonomy" id="5849"/>
    <lineage>
        <taxon>Eukaryota</taxon>
        <taxon>Sar</taxon>
        <taxon>Alveolata</taxon>
        <taxon>Apicomplexa</taxon>
        <taxon>Aconoidasida</taxon>
        <taxon>Haemosporida</taxon>
        <taxon>Plasmodiidae</taxon>
        <taxon>Plasmodium</taxon>
        <taxon>Plasmodium (Haemamoeba)</taxon>
    </lineage>
</organism>
<dbReference type="InterPro" id="IPR008271">
    <property type="entry name" value="Ser/Thr_kinase_AS"/>
</dbReference>
<dbReference type="EC" id="2.7.11.1" evidence="2"/>
<dbReference type="InterPro" id="IPR053235">
    <property type="entry name" value="Ser_Thr_kinase"/>
</dbReference>
<comment type="caution">
    <text evidence="2">The sequence shown here is derived from an EMBL/GenBank/DDBJ whole genome shotgun (WGS) entry which is preliminary data.</text>
</comment>
<reference evidence="2" key="1">
    <citation type="submission" date="2015-04" db="EMBL/GenBank/DDBJ databases">
        <authorList>
            <consortium name="Pathogen Informatics"/>
        </authorList>
    </citation>
    <scope>NUCLEOTIDE SEQUENCE [LARGE SCALE GENOMIC DNA]</scope>
    <source>
        <strain evidence="2">8A</strain>
    </source>
</reference>
<dbReference type="Proteomes" id="UP000220797">
    <property type="component" value="Unassembled WGS sequence"/>
</dbReference>
<proteinExistence type="predicted"/>
<dbReference type="InterPro" id="IPR000719">
    <property type="entry name" value="Prot_kinase_dom"/>
</dbReference>
<dbReference type="Pfam" id="PF00069">
    <property type="entry name" value="Pkinase"/>
    <property type="match status" value="1"/>
</dbReference>
<name>A0A1J1GXH2_PLAGA</name>
<keyword evidence="3" id="KW-1185">Reference proteome</keyword>
<dbReference type="GO" id="GO:0005524">
    <property type="term" value="F:ATP binding"/>
    <property type="evidence" value="ECO:0007669"/>
    <property type="project" value="InterPro"/>
</dbReference>
<dbReference type="InterPro" id="IPR011009">
    <property type="entry name" value="Kinase-like_dom_sf"/>
</dbReference>
<dbReference type="OMA" id="MNYGYKF"/>
<dbReference type="Gene3D" id="1.10.510.10">
    <property type="entry name" value="Transferase(Phosphotransferase) domain 1"/>
    <property type="match status" value="1"/>
</dbReference>
<keyword evidence="2" id="KW-0418">Kinase</keyword>
<dbReference type="VEuPathDB" id="PlasmoDB:PGAL8A_00320200"/>
<evidence type="ECO:0000259" key="1">
    <source>
        <dbReference type="PROSITE" id="PS50011"/>
    </source>
</evidence>
<sequence length="295" mass="33658">MLSLLLPSNDSAEKHNLYTNYGYTFETVLDILTSNSELHVIKSIKTGEIFISKVYDIYGISENDLSKYMNELYIMKKLENCENVVKIVDFIKKNDSLSLILEFCSQGDLHSDILRRKLNNEIYTESEIFNILNQILNGLSSIHKSGIIHGDLKSTNIFIKDDKIKIGDFGISQIGTNNNLGTLNFLSYESIKFRRTNKLSDLFQVGCILFELATLSSPFSAKNMSEMISLFEDKNYKNYIVKSISSFYSKKLVNIISKLLSLNTLERLEAITNYNLNKCKNTNLEVLNRIECIAA</sequence>
<dbReference type="PROSITE" id="PS50011">
    <property type="entry name" value="PROTEIN_KINASE_DOM"/>
    <property type="match status" value="1"/>
</dbReference>
<feature type="domain" description="Protein kinase" evidence="1">
    <location>
        <begin position="26"/>
        <end position="284"/>
    </location>
</feature>
<evidence type="ECO:0000313" key="2">
    <source>
        <dbReference type="EMBL" id="CRG95989.1"/>
    </source>
</evidence>
<keyword evidence="2" id="KW-0808">Transferase</keyword>
<accession>A0A1J1GXH2</accession>
<dbReference type="SUPFAM" id="SSF56112">
    <property type="entry name" value="Protein kinase-like (PK-like)"/>
    <property type="match status" value="1"/>
</dbReference>
<dbReference type="SMART" id="SM00220">
    <property type="entry name" value="S_TKc"/>
    <property type="match status" value="1"/>
</dbReference>
<dbReference type="GeneID" id="39731735"/>
<dbReference type="RefSeq" id="XP_028528797.1">
    <property type="nucleotide sequence ID" value="XM_028672224.1"/>
</dbReference>
<gene>
    <name evidence="2" type="primary">NEK3</name>
    <name evidence="2" type="ORF">PGAL8A_00320200</name>
</gene>
<dbReference type="GO" id="GO:0005737">
    <property type="term" value="C:cytoplasm"/>
    <property type="evidence" value="ECO:0007669"/>
    <property type="project" value="TreeGrafter"/>
</dbReference>
<dbReference type="OrthoDB" id="248923at2759"/>